<dbReference type="Proteomes" id="UP000830055">
    <property type="component" value="Chromosome"/>
</dbReference>
<protein>
    <recommendedName>
        <fullName evidence="3">DUF4292 domain-containing protein</fullName>
    </recommendedName>
</protein>
<dbReference type="RefSeq" id="WP_284153766.1">
    <property type="nucleotide sequence ID" value="NZ_AP025516.1"/>
</dbReference>
<gene>
    <name evidence="1" type="ORF">DPPLL_10560</name>
</gene>
<sequence>MSPTNSRISNRAKSLPFLPSVATLLWVLVLTGCARPPWTEPVDEQRHQHLVAVYEQQREQGRRCGDGFDGDMVLHWETSLDSVSLAGYYQIQRPSSLRLTVANPLGQPLLAVASNGIDYQVLHIPRRTFYSGSLRSYALRHQLPLPMLVGPWFDRLTGRPIGGGVRIEAVNDDRSGRGVWFSLVTDKEPSFPVEHLLLEPDGGGVVERIVVGEDGEMHARVTYADWQPIGPCLQPLQVTVAGLSFWADARITFSDVQPASLQASDFKLRAPAGYLRQLSP</sequence>
<evidence type="ECO:0000313" key="2">
    <source>
        <dbReference type="Proteomes" id="UP000830055"/>
    </source>
</evidence>
<accession>A0ABM7W6X2</accession>
<keyword evidence="2" id="KW-1185">Reference proteome</keyword>
<name>A0ABM7W6X2_9BACT</name>
<dbReference type="PROSITE" id="PS51257">
    <property type="entry name" value="PROKAR_LIPOPROTEIN"/>
    <property type="match status" value="1"/>
</dbReference>
<evidence type="ECO:0008006" key="3">
    <source>
        <dbReference type="Google" id="ProtNLM"/>
    </source>
</evidence>
<organism evidence="1 2">
    <name type="scientific">Desulfofustis limnaeus</name>
    <dbReference type="NCBI Taxonomy" id="2740163"/>
    <lineage>
        <taxon>Bacteria</taxon>
        <taxon>Pseudomonadati</taxon>
        <taxon>Thermodesulfobacteriota</taxon>
        <taxon>Desulfobulbia</taxon>
        <taxon>Desulfobulbales</taxon>
        <taxon>Desulfocapsaceae</taxon>
        <taxon>Desulfofustis</taxon>
    </lineage>
</organism>
<proteinExistence type="predicted"/>
<reference evidence="1 2" key="1">
    <citation type="submission" date="2022-01" db="EMBL/GenBank/DDBJ databases">
        <title>Desulfofustis limnae sp. nov., a novel mesophilic sulfate-reducing bacterium isolated from marsh soil.</title>
        <authorList>
            <person name="Watanabe M."/>
            <person name="Takahashi A."/>
            <person name="Kojima H."/>
            <person name="Fukui M."/>
        </authorList>
    </citation>
    <scope>NUCLEOTIDE SEQUENCE [LARGE SCALE GENOMIC DNA]</scope>
    <source>
        <strain evidence="1 2">PPLL</strain>
    </source>
</reference>
<evidence type="ECO:0000313" key="1">
    <source>
        <dbReference type="EMBL" id="BDD86691.1"/>
    </source>
</evidence>
<dbReference type="EMBL" id="AP025516">
    <property type="protein sequence ID" value="BDD86691.1"/>
    <property type="molecule type" value="Genomic_DNA"/>
</dbReference>